<accession>A0A8H7I798</accession>
<name>A0A8H7I798_9AGAM</name>
<dbReference type="EMBL" id="JACYCF010000021">
    <property type="protein sequence ID" value="KAF8750316.1"/>
    <property type="molecule type" value="Genomic_DNA"/>
</dbReference>
<evidence type="ECO:0000313" key="2">
    <source>
        <dbReference type="Proteomes" id="UP000614334"/>
    </source>
</evidence>
<dbReference type="AlphaFoldDB" id="A0A8H7I798"/>
<sequence>MPQAAKTKEEEWCKYLRWLNCWILWWQGMIPEGTVIHLVQQLLQTYPNPSAAITFGFPAPLPLLQPSWHNQIVDTGPNNKLVLPTAPPAVPAASLHHPCSQPKQATIIDLTNTTILEFSNDKPAPIEPAGGPAGLDSSGGTSVVLENHAETDHPTVLMLNQRSCVILTTAI</sequence>
<organism evidence="1 2">
    <name type="scientific">Rhizoctonia solani</name>
    <dbReference type="NCBI Taxonomy" id="456999"/>
    <lineage>
        <taxon>Eukaryota</taxon>
        <taxon>Fungi</taxon>
        <taxon>Dikarya</taxon>
        <taxon>Basidiomycota</taxon>
        <taxon>Agaricomycotina</taxon>
        <taxon>Agaricomycetes</taxon>
        <taxon>Cantharellales</taxon>
        <taxon>Ceratobasidiaceae</taxon>
        <taxon>Rhizoctonia</taxon>
    </lineage>
</organism>
<comment type="caution">
    <text evidence="1">The sequence shown here is derived from an EMBL/GenBank/DDBJ whole genome shotgun (WGS) entry which is preliminary data.</text>
</comment>
<protein>
    <submittedName>
        <fullName evidence="1">Uncharacterized protein</fullName>
    </submittedName>
</protein>
<proteinExistence type="predicted"/>
<evidence type="ECO:0000313" key="1">
    <source>
        <dbReference type="EMBL" id="KAF8750316.1"/>
    </source>
</evidence>
<reference evidence="1" key="1">
    <citation type="submission" date="2020-09" db="EMBL/GenBank/DDBJ databases">
        <title>Comparative genome analyses of four rice-infecting Rhizoctonia solani isolates reveal extensive enrichment of homogalacturonan modification genes.</title>
        <authorList>
            <person name="Lee D.-Y."/>
            <person name="Jeon J."/>
            <person name="Kim K.-T."/>
            <person name="Cheong K."/>
            <person name="Song H."/>
            <person name="Choi G."/>
            <person name="Ko J."/>
            <person name="Opiyo S.O."/>
            <person name="Zuo S."/>
            <person name="Madhav S."/>
            <person name="Lee Y.-H."/>
            <person name="Wang G.-L."/>
        </authorList>
    </citation>
    <scope>NUCLEOTIDE SEQUENCE</scope>
    <source>
        <strain evidence="1">AG1-IA B2</strain>
    </source>
</reference>
<gene>
    <name evidence="1" type="ORF">RHS01_09383</name>
</gene>
<dbReference type="Proteomes" id="UP000614334">
    <property type="component" value="Unassembled WGS sequence"/>
</dbReference>